<proteinExistence type="predicted"/>
<feature type="non-terminal residue" evidence="1">
    <location>
        <position position="105"/>
    </location>
</feature>
<name>T1AA34_9ZZZZ</name>
<evidence type="ECO:0000313" key="1">
    <source>
        <dbReference type="EMBL" id="EQD57536.1"/>
    </source>
</evidence>
<sequence length="105" mass="11432">MKSMSIIIKSTVLVGNPLGDRADREIRIFTPDNPKNDAPLLIGLPSFANDPDSFLASSPLADSFLTILSRLYNKDLLRGSNIAILDSRTKLGGNYFLNSTATGQY</sequence>
<dbReference type="AlphaFoldDB" id="T1AA34"/>
<reference evidence="1" key="2">
    <citation type="journal article" date="2014" name="ISME J.">
        <title>Microbial stratification in low pH oxic and suboxic macroscopic growths along an acid mine drainage.</title>
        <authorList>
            <person name="Mendez-Garcia C."/>
            <person name="Mesa V."/>
            <person name="Sprenger R.R."/>
            <person name="Richter M."/>
            <person name="Diez M.S."/>
            <person name="Solano J."/>
            <person name="Bargiela R."/>
            <person name="Golyshina O.V."/>
            <person name="Manteca A."/>
            <person name="Ramos J.L."/>
            <person name="Gallego J.R."/>
            <person name="Llorente I."/>
            <person name="Martins Dos Santos V.A."/>
            <person name="Jensen O.N."/>
            <person name="Pelaez A.I."/>
            <person name="Sanchez J."/>
            <person name="Ferrer M."/>
        </authorList>
    </citation>
    <scope>NUCLEOTIDE SEQUENCE</scope>
</reference>
<accession>T1AA34</accession>
<keyword evidence="1" id="KW-0378">Hydrolase</keyword>
<dbReference type="GO" id="GO:0016787">
    <property type="term" value="F:hydrolase activity"/>
    <property type="evidence" value="ECO:0007669"/>
    <property type="project" value="UniProtKB-KW"/>
</dbReference>
<comment type="caution">
    <text evidence="1">The sequence shown here is derived from an EMBL/GenBank/DDBJ whole genome shotgun (WGS) entry which is preliminary data.</text>
</comment>
<dbReference type="EMBL" id="AUZY01005737">
    <property type="protein sequence ID" value="EQD57536.1"/>
    <property type="molecule type" value="Genomic_DNA"/>
</dbReference>
<reference evidence="1" key="1">
    <citation type="submission" date="2013-08" db="EMBL/GenBank/DDBJ databases">
        <authorList>
            <person name="Mendez C."/>
            <person name="Richter M."/>
            <person name="Ferrer M."/>
            <person name="Sanchez J."/>
        </authorList>
    </citation>
    <scope>NUCLEOTIDE SEQUENCE</scope>
</reference>
<protein>
    <submittedName>
        <fullName evidence="1">Hydrolase</fullName>
    </submittedName>
</protein>
<organism evidence="1">
    <name type="scientific">mine drainage metagenome</name>
    <dbReference type="NCBI Taxonomy" id="410659"/>
    <lineage>
        <taxon>unclassified sequences</taxon>
        <taxon>metagenomes</taxon>
        <taxon>ecological metagenomes</taxon>
    </lineage>
</organism>
<gene>
    <name evidence="1" type="ORF">B1B_08749</name>
</gene>